<sequence length="83" mass="9468">MDSIAPAAERIGNSVLEKIRETTDRRNTVYRVILCGEIIPGCDRTELAAYYQKFMRQYQSDLDHVTGLLIMQPTSYLNIIEAS</sequence>
<comment type="caution">
    <text evidence="1">The sequence shown here is derived from an EMBL/GenBank/DDBJ whole genome shotgun (WGS) entry which is preliminary data.</text>
</comment>
<dbReference type="EMBL" id="QEAO01000101">
    <property type="protein sequence ID" value="TPX30080.1"/>
    <property type="molecule type" value="Genomic_DNA"/>
</dbReference>
<name>A0A507BGB7_9FUNG</name>
<protein>
    <submittedName>
        <fullName evidence="1">Uncharacterized protein</fullName>
    </submittedName>
</protein>
<dbReference type="AlphaFoldDB" id="A0A507BGB7"/>
<dbReference type="InterPro" id="IPR055308">
    <property type="entry name" value="TEX47-like"/>
</dbReference>
<accession>A0A507BGB7</accession>
<keyword evidence="2" id="KW-1185">Reference proteome</keyword>
<evidence type="ECO:0000313" key="1">
    <source>
        <dbReference type="EMBL" id="TPX30080.1"/>
    </source>
</evidence>
<dbReference type="Pfam" id="PF24787">
    <property type="entry name" value="TEX47"/>
    <property type="match status" value="1"/>
</dbReference>
<dbReference type="RefSeq" id="XP_031021833.1">
    <property type="nucleotide sequence ID" value="XM_031172190.1"/>
</dbReference>
<dbReference type="Proteomes" id="UP000319731">
    <property type="component" value="Unassembled WGS sequence"/>
</dbReference>
<proteinExistence type="predicted"/>
<gene>
    <name evidence="1" type="ORF">SmJEL517_g06264</name>
</gene>
<dbReference type="GeneID" id="42007487"/>
<organism evidence="1 2">
    <name type="scientific">Synchytrium microbalum</name>
    <dbReference type="NCBI Taxonomy" id="1806994"/>
    <lineage>
        <taxon>Eukaryota</taxon>
        <taxon>Fungi</taxon>
        <taxon>Fungi incertae sedis</taxon>
        <taxon>Chytridiomycota</taxon>
        <taxon>Chytridiomycota incertae sedis</taxon>
        <taxon>Chytridiomycetes</taxon>
        <taxon>Synchytriales</taxon>
        <taxon>Synchytriaceae</taxon>
        <taxon>Synchytrium</taxon>
    </lineage>
</organism>
<reference evidence="1 2" key="1">
    <citation type="journal article" date="2019" name="Sci. Rep.">
        <title>Comparative genomics of chytrid fungi reveal insights into the obligate biotrophic and pathogenic lifestyle of Synchytrium endobioticum.</title>
        <authorList>
            <person name="van de Vossenberg B.T.L.H."/>
            <person name="Warris S."/>
            <person name="Nguyen H.D.T."/>
            <person name="van Gent-Pelzer M.P.E."/>
            <person name="Joly D.L."/>
            <person name="van de Geest H.C."/>
            <person name="Bonants P.J.M."/>
            <person name="Smith D.S."/>
            <person name="Levesque C.A."/>
            <person name="van der Lee T.A.J."/>
        </authorList>
    </citation>
    <scope>NUCLEOTIDE SEQUENCE [LARGE SCALE GENOMIC DNA]</scope>
    <source>
        <strain evidence="1 2">JEL517</strain>
    </source>
</reference>
<dbReference type="OrthoDB" id="2155946at2759"/>
<evidence type="ECO:0000313" key="2">
    <source>
        <dbReference type="Proteomes" id="UP000319731"/>
    </source>
</evidence>